<dbReference type="SUPFAM" id="SSF53218">
    <property type="entry name" value="Molybdenum cofactor biosynthesis proteins"/>
    <property type="match status" value="1"/>
</dbReference>
<evidence type="ECO:0000256" key="2">
    <source>
        <dbReference type="ARBA" id="ARBA00005046"/>
    </source>
</evidence>
<evidence type="ECO:0000256" key="5">
    <source>
        <dbReference type="ARBA" id="ARBA00047317"/>
    </source>
</evidence>
<dbReference type="InterPro" id="IPR036688">
    <property type="entry name" value="MoeA_C_domain_IV_sf"/>
</dbReference>
<feature type="domain" description="MoaB/Mog" evidence="8">
    <location>
        <begin position="186"/>
        <end position="325"/>
    </location>
</feature>
<dbReference type="Gene3D" id="2.170.190.11">
    <property type="entry name" value="Molybdopterin biosynthesis moea protein, domain 3"/>
    <property type="match status" value="1"/>
</dbReference>
<dbReference type="SUPFAM" id="SSF63867">
    <property type="entry name" value="MoeA C-terminal domain-like"/>
    <property type="match status" value="1"/>
</dbReference>
<dbReference type="InterPro" id="IPR001453">
    <property type="entry name" value="MoaB/Mog_dom"/>
</dbReference>
<comment type="function">
    <text evidence="1 6">Catalyzes the insertion of molybdate into adenylated molybdopterin with the concomitant release of AMP.</text>
</comment>
<dbReference type="Pfam" id="PF00994">
    <property type="entry name" value="MoCF_biosynth"/>
    <property type="match status" value="1"/>
</dbReference>
<keyword evidence="6" id="KW-0500">Molybdenum</keyword>
<dbReference type="InterPro" id="IPR036425">
    <property type="entry name" value="MoaB/Mog-like_dom_sf"/>
</dbReference>
<keyword evidence="6" id="KW-0479">Metal-binding</keyword>
<dbReference type="NCBIfam" id="NF045515">
    <property type="entry name" value="Glp_gephyrin"/>
    <property type="match status" value="1"/>
</dbReference>
<dbReference type="EMBL" id="JACRDE010000520">
    <property type="protein sequence ID" value="MBI5251756.1"/>
    <property type="molecule type" value="Genomic_DNA"/>
</dbReference>
<reference evidence="9" key="1">
    <citation type="submission" date="2020-07" db="EMBL/GenBank/DDBJ databases">
        <title>Huge and variable diversity of episymbiotic CPR bacteria and DPANN archaea in groundwater ecosystems.</title>
        <authorList>
            <person name="He C.Y."/>
            <person name="Keren R."/>
            <person name="Whittaker M."/>
            <person name="Farag I.F."/>
            <person name="Doudna J."/>
            <person name="Cate J.H.D."/>
            <person name="Banfield J.F."/>
        </authorList>
    </citation>
    <scope>NUCLEOTIDE SEQUENCE</scope>
    <source>
        <strain evidence="9">NC_groundwater_1664_Pr3_B-0.1um_52_9</strain>
    </source>
</reference>
<proteinExistence type="inferred from homology"/>
<evidence type="ECO:0000256" key="3">
    <source>
        <dbReference type="ARBA" id="ARBA00010763"/>
    </source>
</evidence>
<evidence type="ECO:0000256" key="7">
    <source>
        <dbReference type="SAM" id="MobiDB-lite"/>
    </source>
</evidence>
<dbReference type="InterPro" id="IPR005111">
    <property type="entry name" value="MoeA_C_domain_IV"/>
</dbReference>
<comment type="caution">
    <text evidence="9">The sequence shown here is derived from an EMBL/GenBank/DDBJ whole genome shotgun (WGS) entry which is preliminary data.</text>
</comment>
<comment type="pathway">
    <text evidence="2 6">Cofactor biosynthesis; molybdopterin biosynthesis.</text>
</comment>
<dbReference type="Pfam" id="PF03453">
    <property type="entry name" value="MoeA_N"/>
    <property type="match status" value="1"/>
</dbReference>
<dbReference type="AlphaFoldDB" id="A0A9D6V898"/>
<accession>A0A9D6V898</accession>
<organism evidence="9 10">
    <name type="scientific">Desulfomonile tiedjei</name>
    <dbReference type="NCBI Taxonomy" id="2358"/>
    <lineage>
        <taxon>Bacteria</taxon>
        <taxon>Pseudomonadati</taxon>
        <taxon>Thermodesulfobacteriota</taxon>
        <taxon>Desulfomonilia</taxon>
        <taxon>Desulfomonilales</taxon>
        <taxon>Desulfomonilaceae</taxon>
        <taxon>Desulfomonile</taxon>
    </lineage>
</organism>
<comment type="cofactor">
    <cofactor evidence="6">
        <name>Mg(2+)</name>
        <dbReference type="ChEBI" id="CHEBI:18420"/>
    </cofactor>
</comment>
<keyword evidence="6" id="KW-0460">Magnesium</keyword>
<dbReference type="InterPro" id="IPR005110">
    <property type="entry name" value="MoeA_linker/N"/>
</dbReference>
<dbReference type="Gene3D" id="3.40.980.10">
    <property type="entry name" value="MoaB/Mog-like domain"/>
    <property type="match status" value="1"/>
</dbReference>
<dbReference type="PANTHER" id="PTHR10192">
    <property type="entry name" value="MOLYBDOPTERIN BIOSYNTHESIS PROTEIN"/>
    <property type="match status" value="1"/>
</dbReference>
<feature type="region of interest" description="Disordered" evidence="7">
    <location>
        <begin position="426"/>
        <end position="449"/>
    </location>
</feature>
<evidence type="ECO:0000256" key="4">
    <source>
        <dbReference type="ARBA" id="ARBA00023150"/>
    </source>
</evidence>
<evidence type="ECO:0000313" key="9">
    <source>
        <dbReference type="EMBL" id="MBI5251756.1"/>
    </source>
</evidence>
<evidence type="ECO:0000256" key="1">
    <source>
        <dbReference type="ARBA" id="ARBA00002901"/>
    </source>
</evidence>
<dbReference type="EC" id="2.10.1.1" evidence="6"/>
<dbReference type="GO" id="GO:0046872">
    <property type="term" value="F:metal ion binding"/>
    <property type="evidence" value="ECO:0007669"/>
    <property type="project" value="UniProtKB-UniRule"/>
</dbReference>
<name>A0A9D6V898_9BACT</name>
<dbReference type="Pfam" id="PF03454">
    <property type="entry name" value="MoeA_C"/>
    <property type="match status" value="1"/>
</dbReference>
<dbReference type="Proteomes" id="UP000807825">
    <property type="component" value="Unassembled WGS sequence"/>
</dbReference>
<comment type="catalytic activity">
    <reaction evidence="5">
        <text>adenylyl-molybdopterin + molybdate = Mo-molybdopterin + AMP + H(+)</text>
        <dbReference type="Rhea" id="RHEA:35047"/>
        <dbReference type="ChEBI" id="CHEBI:15378"/>
        <dbReference type="ChEBI" id="CHEBI:36264"/>
        <dbReference type="ChEBI" id="CHEBI:62727"/>
        <dbReference type="ChEBI" id="CHEBI:71302"/>
        <dbReference type="ChEBI" id="CHEBI:456215"/>
        <dbReference type="EC" id="2.10.1.1"/>
    </reaction>
</comment>
<evidence type="ECO:0000313" key="10">
    <source>
        <dbReference type="Proteomes" id="UP000807825"/>
    </source>
</evidence>
<dbReference type="NCBIfam" id="TIGR00177">
    <property type="entry name" value="molyb_syn"/>
    <property type="match status" value="1"/>
</dbReference>
<gene>
    <name evidence="9" type="ORF">HY912_19865</name>
</gene>
<dbReference type="Gene3D" id="3.90.105.10">
    <property type="entry name" value="Molybdopterin biosynthesis moea protein, domain 2"/>
    <property type="match status" value="1"/>
</dbReference>
<dbReference type="SUPFAM" id="SSF63882">
    <property type="entry name" value="MoeA N-terminal region -like"/>
    <property type="match status" value="1"/>
</dbReference>
<protein>
    <recommendedName>
        <fullName evidence="6">Molybdopterin molybdenumtransferase</fullName>
        <ecNumber evidence="6">2.10.1.1</ecNumber>
    </recommendedName>
</protein>
<comment type="similarity">
    <text evidence="3 6">Belongs to the MoeA family.</text>
</comment>
<dbReference type="InterPro" id="IPR038987">
    <property type="entry name" value="MoeA-like"/>
</dbReference>
<evidence type="ECO:0000259" key="8">
    <source>
        <dbReference type="SMART" id="SM00852"/>
    </source>
</evidence>
<keyword evidence="6" id="KW-0808">Transferase</keyword>
<dbReference type="SMART" id="SM00852">
    <property type="entry name" value="MoCF_biosynth"/>
    <property type="match status" value="1"/>
</dbReference>
<sequence length="449" mass="48997">MLKPFLRVLSSNEARDRLKGFTRLDRENISICDALFRVVGEPMRAPEDVPGFDRSTMDGFAVRSVDTFGSSESSPALFNLIGEIAMGEIRDLKLRKGETARIWTGGALPPNADAVVMIEHTEQVDQNTVEILKAVAPFDNVIRKGEDFKSGETLLQPGHRLRAQDLGLLAAMGRAEITVYRKPRVALISSGDEIVPIEETPLPGCMRDVNRHTLSAMIADAHATPVWIGIAPDNLAALTSMIEKGLNSADLVVISGGSSMGSRDHVIEAISRHDNSEILVHGVSVSPGKPLILGRVDSRAVVGLPGHPVSAMVCFQQFVVPLIRRLEGEESSHPFLSPTIRASLSRNVASKEGRMDFVRVRLQKKEKKLTAVPVPGKSGMVSAMVRAHGYITIEPDCEGLYKGDTVTVHMFSNWMEEVLEKEYLSGHEAAGRSPGRILTTSQQEKLSRT</sequence>
<feature type="compositionally biased region" description="Polar residues" evidence="7">
    <location>
        <begin position="438"/>
        <end position="449"/>
    </location>
</feature>
<dbReference type="GO" id="GO:0061599">
    <property type="term" value="F:molybdopterin molybdotransferase activity"/>
    <property type="evidence" value="ECO:0007669"/>
    <property type="project" value="UniProtKB-UniRule"/>
</dbReference>
<keyword evidence="4 6" id="KW-0501">Molybdenum cofactor biosynthesis</keyword>
<dbReference type="GO" id="GO:0006777">
    <property type="term" value="P:Mo-molybdopterin cofactor biosynthetic process"/>
    <property type="evidence" value="ECO:0007669"/>
    <property type="project" value="UniProtKB-UniRule"/>
</dbReference>
<dbReference type="PANTHER" id="PTHR10192:SF5">
    <property type="entry name" value="GEPHYRIN"/>
    <property type="match status" value="1"/>
</dbReference>
<dbReference type="GO" id="GO:0005829">
    <property type="term" value="C:cytosol"/>
    <property type="evidence" value="ECO:0007669"/>
    <property type="project" value="TreeGrafter"/>
</dbReference>
<evidence type="ECO:0000256" key="6">
    <source>
        <dbReference type="RuleBase" id="RU365090"/>
    </source>
</evidence>
<dbReference type="Gene3D" id="2.40.340.10">
    <property type="entry name" value="MoeA, C-terminal, domain IV"/>
    <property type="match status" value="1"/>
</dbReference>
<dbReference type="InterPro" id="IPR036135">
    <property type="entry name" value="MoeA_linker/N_sf"/>
</dbReference>
<dbReference type="CDD" id="cd00887">
    <property type="entry name" value="MoeA"/>
    <property type="match status" value="1"/>
</dbReference>